<evidence type="ECO:0000313" key="2">
    <source>
        <dbReference type="EMBL" id="GGW51949.1"/>
    </source>
</evidence>
<sequence length="601" mass="67769">MYLMFANAEQVAHRQHLRALMGALLQEVIYPFRWRVLVIIVMQVAAQALLLASLLLPWQLLQVLMTGQSRLTNGLPARFGDNDKIVMLLALAVLCFCAFALLQWLIKRCISRFFDTLLKTLNKTRLVANHRALGRRVLTIVLGALSSACIALLFCLVIGSLHPVLGLLAAACVATLMGIVVRHYRFEKVPQIQEKLQSNVLTVINVSFALGFGILVIDYIYGSVRPLFMLFILLIALRQMMAASVNGIVNVLGIIKHFQHINMLLLPRTRQVFIEEATDFLQRFEAARLAQWLPGWLAERHHGVFEIVECRLLHGRTVSHVLLRAQHGSAPPAYWLLKCYVPARENEAHHEVALLEEHHMTACAVQPEVPRLLEHGGLLWCRYVVLNVGSQRPQWLNSEERKPWMAPLRKALLQLPVSQGLVMQYRATFASLPERMRSIDTAWFDYLAHEDREAFQVARFKECWPHIIALVEKVPQCLTIHNPASARLALVDNKQLLLLDWHGWAHDTLGSYWPLSAKLASEVQTLLAAQWPMLCACPRWAELQTPDVAAHHVALAARAHEFCHRCRASNDAGALNMLPGILKAQEALLTATGHDVSYAAK</sequence>
<gene>
    <name evidence="2" type="ORF">GCM10007158_11300</name>
</gene>
<organism evidence="2 3">
    <name type="scientific">Halomonas johnsoniae</name>
    <dbReference type="NCBI Taxonomy" id="502832"/>
    <lineage>
        <taxon>Bacteria</taxon>
        <taxon>Pseudomonadati</taxon>
        <taxon>Pseudomonadota</taxon>
        <taxon>Gammaproteobacteria</taxon>
        <taxon>Oceanospirillales</taxon>
        <taxon>Halomonadaceae</taxon>
        <taxon>Halomonas</taxon>
    </lineage>
</organism>
<feature type="transmembrane region" description="Helical" evidence="1">
    <location>
        <begin position="137"/>
        <end position="159"/>
    </location>
</feature>
<accession>A0ABQ2WF43</accession>
<keyword evidence="3" id="KW-1185">Reference proteome</keyword>
<keyword evidence="1" id="KW-0472">Membrane</keyword>
<evidence type="ECO:0000313" key="3">
    <source>
        <dbReference type="Proteomes" id="UP000647585"/>
    </source>
</evidence>
<name>A0ABQ2WF43_9GAMM</name>
<feature type="transmembrane region" description="Helical" evidence="1">
    <location>
        <begin position="196"/>
        <end position="221"/>
    </location>
</feature>
<keyword evidence="1" id="KW-0812">Transmembrane</keyword>
<proteinExistence type="predicted"/>
<dbReference type="EMBL" id="BMXO01000004">
    <property type="protein sequence ID" value="GGW51949.1"/>
    <property type="molecule type" value="Genomic_DNA"/>
</dbReference>
<keyword evidence="1" id="KW-1133">Transmembrane helix</keyword>
<dbReference type="Proteomes" id="UP000647585">
    <property type="component" value="Unassembled WGS sequence"/>
</dbReference>
<comment type="caution">
    <text evidence="2">The sequence shown here is derived from an EMBL/GenBank/DDBJ whole genome shotgun (WGS) entry which is preliminary data.</text>
</comment>
<feature type="transmembrane region" description="Helical" evidence="1">
    <location>
        <begin position="36"/>
        <end position="56"/>
    </location>
</feature>
<reference evidence="3" key="1">
    <citation type="journal article" date="2019" name="Int. J. Syst. Evol. Microbiol.">
        <title>The Global Catalogue of Microorganisms (GCM) 10K type strain sequencing project: providing services to taxonomists for standard genome sequencing and annotation.</title>
        <authorList>
            <consortium name="The Broad Institute Genomics Platform"/>
            <consortium name="The Broad Institute Genome Sequencing Center for Infectious Disease"/>
            <person name="Wu L."/>
            <person name="Ma J."/>
        </authorList>
    </citation>
    <scope>NUCLEOTIDE SEQUENCE [LARGE SCALE GENOMIC DNA]</scope>
    <source>
        <strain evidence="3">KCTC 22157</strain>
    </source>
</reference>
<evidence type="ECO:0000256" key="1">
    <source>
        <dbReference type="SAM" id="Phobius"/>
    </source>
</evidence>
<protein>
    <recommendedName>
        <fullName evidence="4">Aminoglycoside phosphotransferase domain-containing protein</fullName>
    </recommendedName>
</protein>
<feature type="transmembrane region" description="Helical" evidence="1">
    <location>
        <begin position="165"/>
        <end position="184"/>
    </location>
</feature>
<evidence type="ECO:0008006" key="4">
    <source>
        <dbReference type="Google" id="ProtNLM"/>
    </source>
</evidence>
<feature type="transmembrane region" description="Helical" evidence="1">
    <location>
        <begin position="85"/>
        <end position="106"/>
    </location>
</feature>